<evidence type="ECO:0000313" key="1">
    <source>
        <dbReference type="EMBL" id="GAU89030.1"/>
    </source>
</evidence>
<dbReference type="Proteomes" id="UP000186922">
    <property type="component" value="Unassembled WGS sequence"/>
</dbReference>
<dbReference type="AlphaFoldDB" id="A0A1D1UKF6"/>
<evidence type="ECO:0000313" key="2">
    <source>
        <dbReference type="Proteomes" id="UP000186922"/>
    </source>
</evidence>
<organism evidence="1 2">
    <name type="scientific">Ramazzottius varieornatus</name>
    <name type="common">Water bear</name>
    <name type="synonym">Tardigrade</name>
    <dbReference type="NCBI Taxonomy" id="947166"/>
    <lineage>
        <taxon>Eukaryota</taxon>
        <taxon>Metazoa</taxon>
        <taxon>Ecdysozoa</taxon>
        <taxon>Tardigrada</taxon>
        <taxon>Eutardigrada</taxon>
        <taxon>Parachela</taxon>
        <taxon>Hypsibioidea</taxon>
        <taxon>Ramazzottiidae</taxon>
        <taxon>Ramazzottius</taxon>
    </lineage>
</organism>
<proteinExistence type="predicted"/>
<name>A0A1D1UKF6_RAMVA</name>
<protein>
    <submittedName>
        <fullName evidence="1">Uncharacterized protein</fullName>
    </submittedName>
</protein>
<keyword evidence="2" id="KW-1185">Reference proteome</keyword>
<sequence>MYCSERMIFKLRGKRTLRHMYRFSAGRKLYLLRTSGSSVHVITSYSFRPCKKRQIFGRIDKSNFRV</sequence>
<reference evidence="1 2" key="1">
    <citation type="journal article" date="2016" name="Nat. Commun.">
        <title>Extremotolerant tardigrade genome and improved radiotolerance of human cultured cells by tardigrade-unique protein.</title>
        <authorList>
            <person name="Hashimoto T."/>
            <person name="Horikawa D.D."/>
            <person name="Saito Y."/>
            <person name="Kuwahara H."/>
            <person name="Kozuka-Hata H."/>
            <person name="Shin-I T."/>
            <person name="Minakuchi Y."/>
            <person name="Ohishi K."/>
            <person name="Motoyama A."/>
            <person name="Aizu T."/>
            <person name="Enomoto A."/>
            <person name="Kondo K."/>
            <person name="Tanaka S."/>
            <person name="Hara Y."/>
            <person name="Koshikawa S."/>
            <person name="Sagara H."/>
            <person name="Miura T."/>
            <person name="Yokobori S."/>
            <person name="Miyagawa K."/>
            <person name="Suzuki Y."/>
            <person name="Kubo T."/>
            <person name="Oyama M."/>
            <person name="Kohara Y."/>
            <person name="Fujiyama A."/>
            <person name="Arakawa K."/>
            <person name="Katayama T."/>
            <person name="Toyoda A."/>
            <person name="Kunieda T."/>
        </authorList>
    </citation>
    <scope>NUCLEOTIDE SEQUENCE [LARGE SCALE GENOMIC DNA]</scope>
    <source>
        <strain evidence="1 2">YOKOZUNA-1</strain>
    </source>
</reference>
<comment type="caution">
    <text evidence="1">The sequence shown here is derived from an EMBL/GenBank/DDBJ whole genome shotgun (WGS) entry which is preliminary data.</text>
</comment>
<dbReference type="EMBL" id="BDGG01000001">
    <property type="protein sequence ID" value="GAU89030.1"/>
    <property type="molecule type" value="Genomic_DNA"/>
</dbReference>
<gene>
    <name evidence="1" type="primary">RvY_01628-1</name>
    <name evidence="1" type="synonym">RvY_01628.1</name>
    <name evidence="1" type="ORF">RvY_01628</name>
</gene>
<accession>A0A1D1UKF6</accession>